<protein>
    <submittedName>
        <fullName evidence="1">Uncharacterized protein</fullName>
    </submittedName>
</protein>
<proteinExistence type="predicted"/>
<dbReference type="Proteomes" id="UP000308600">
    <property type="component" value="Unassembled WGS sequence"/>
</dbReference>
<accession>A0ACD3AMR7</accession>
<organism evidence="1 2">
    <name type="scientific">Pluteus cervinus</name>
    <dbReference type="NCBI Taxonomy" id="181527"/>
    <lineage>
        <taxon>Eukaryota</taxon>
        <taxon>Fungi</taxon>
        <taxon>Dikarya</taxon>
        <taxon>Basidiomycota</taxon>
        <taxon>Agaricomycotina</taxon>
        <taxon>Agaricomycetes</taxon>
        <taxon>Agaricomycetidae</taxon>
        <taxon>Agaricales</taxon>
        <taxon>Pluteineae</taxon>
        <taxon>Pluteaceae</taxon>
        <taxon>Pluteus</taxon>
    </lineage>
</organism>
<dbReference type="EMBL" id="ML208390">
    <property type="protein sequence ID" value="TFK66939.1"/>
    <property type="molecule type" value="Genomic_DNA"/>
</dbReference>
<gene>
    <name evidence="1" type="ORF">BDN72DRAFT_916255</name>
</gene>
<evidence type="ECO:0000313" key="1">
    <source>
        <dbReference type="EMBL" id="TFK66939.1"/>
    </source>
</evidence>
<reference evidence="1 2" key="1">
    <citation type="journal article" date="2019" name="Nat. Ecol. Evol.">
        <title>Megaphylogeny resolves global patterns of mushroom evolution.</title>
        <authorList>
            <person name="Varga T."/>
            <person name="Krizsan K."/>
            <person name="Foldi C."/>
            <person name="Dima B."/>
            <person name="Sanchez-Garcia M."/>
            <person name="Sanchez-Ramirez S."/>
            <person name="Szollosi G.J."/>
            <person name="Szarkandi J.G."/>
            <person name="Papp V."/>
            <person name="Albert L."/>
            <person name="Andreopoulos W."/>
            <person name="Angelini C."/>
            <person name="Antonin V."/>
            <person name="Barry K.W."/>
            <person name="Bougher N.L."/>
            <person name="Buchanan P."/>
            <person name="Buyck B."/>
            <person name="Bense V."/>
            <person name="Catcheside P."/>
            <person name="Chovatia M."/>
            <person name="Cooper J."/>
            <person name="Damon W."/>
            <person name="Desjardin D."/>
            <person name="Finy P."/>
            <person name="Geml J."/>
            <person name="Haridas S."/>
            <person name="Hughes K."/>
            <person name="Justo A."/>
            <person name="Karasinski D."/>
            <person name="Kautmanova I."/>
            <person name="Kiss B."/>
            <person name="Kocsube S."/>
            <person name="Kotiranta H."/>
            <person name="LaButti K.M."/>
            <person name="Lechner B.E."/>
            <person name="Liimatainen K."/>
            <person name="Lipzen A."/>
            <person name="Lukacs Z."/>
            <person name="Mihaltcheva S."/>
            <person name="Morgado L.N."/>
            <person name="Niskanen T."/>
            <person name="Noordeloos M.E."/>
            <person name="Ohm R.A."/>
            <person name="Ortiz-Santana B."/>
            <person name="Ovrebo C."/>
            <person name="Racz N."/>
            <person name="Riley R."/>
            <person name="Savchenko A."/>
            <person name="Shiryaev A."/>
            <person name="Soop K."/>
            <person name="Spirin V."/>
            <person name="Szebenyi C."/>
            <person name="Tomsovsky M."/>
            <person name="Tulloss R.E."/>
            <person name="Uehling J."/>
            <person name="Grigoriev I.V."/>
            <person name="Vagvolgyi C."/>
            <person name="Papp T."/>
            <person name="Martin F.M."/>
            <person name="Miettinen O."/>
            <person name="Hibbett D.S."/>
            <person name="Nagy L.G."/>
        </authorList>
    </citation>
    <scope>NUCLEOTIDE SEQUENCE [LARGE SCALE GENOMIC DNA]</scope>
    <source>
        <strain evidence="1 2">NL-1719</strain>
    </source>
</reference>
<evidence type="ECO:0000313" key="2">
    <source>
        <dbReference type="Proteomes" id="UP000308600"/>
    </source>
</evidence>
<name>A0ACD3AMR7_9AGAR</name>
<keyword evidence="2" id="KW-1185">Reference proteome</keyword>
<sequence>MGPPSSHPSYDLRLDRWTVAMTDLLNVCTEKLRTNPKGAEEFQMEGGLPMIQRSYEIERSWPKILAAGVAGFFTTAPRRNPTLYGSSWYTTRRRKSQLTEADRDILLSPAARSTSGSTQKFKISCNALLHPPLCEWTYQFISSTRLTSFVLENLIYYSYYWGIIFSWLTPMLQHLEDLTIRNCKFIRPRALAKLLQNLPHLKQCHIDLHLHTKKRQVVSCDLPPNLTTFIAPSEFIHLIRPKGLQAREQRFKKPGPLTTLRVVVSCKNDPCGYHRGSCQAHMKEILQTYSGVPWIILDTHRCSENYYSRLFVHCEQRSWVPGREEKLSDIFSRSVKELVMSEDHLRWIMMWNAEGISNLFGMFKGVKVVIMGTATATKTEWVSRQELVLGLLKSACGSLEMIKLKGAEQNLVTS</sequence>